<evidence type="ECO:0000313" key="3">
    <source>
        <dbReference type="Proteomes" id="UP000799438"/>
    </source>
</evidence>
<organism evidence="2 3">
    <name type="scientific">Aplosporella prunicola CBS 121167</name>
    <dbReference type="NCBI Taxonomy" id="1176127"/>
    <lineage>
        <taxon>Eukaryota</taxon>
        <taxon>Fungi</taxon>
        <taxon>Dikarya</taxon>
        <taxon>Ascomycota</taxon>
        <taxon>Pezizomycotina</taxon>
        <taxon>Dothideomycetes</taxon>
        <taxon>Dothideomycetes incertae sedis</taxon>
        <taxon>Botryosphaeriales</taxon>
        <taxon>Aplosporellaceae</taxon>
        <taxon>Aplosporella</taxon>
    </lineage>
</organism>
<dbReference type="RefSeq" id="XP_033396021.1">
    <property type="nucleotide sequence ID" value="XM_033546818.1"/>
</dbReference>
<protein>
    <recommendedName>
        <fullName evidence="4">Protein S-acyltransferase</fullName>
    </recommendedName>
</protein>
<name>A0A6A6B9R2_9PEZI</name>
<keyword evidence="1" id="KW-0812">Transmembrane</keyword>
<dbReference type="EMBL" id="ML995490">
    <property type="protein sequence ID" value="KAF2140308.1"/>
    <property type="molecule type" value="Genomic_DNA"/>
</dbReference>
<dbReference type="Proteomes" id="UP000799438">
    <property type="component" value="Unassembled WGS sequence"/>
</dbReference>
<accession>A0A6A6B9R2</accession>
<keyword evidence="1" id="KW-0472">Membrane</keyword>
<keyword evidence="1" id="KW-1133">Transmembrane helix</keyword>
<keyword evidence="3" id="KW-1185">Reference proteome</keyword>
<dbReference type="GeneID" id="54304325"/>
<evidence type="ECO:0008006" key="4">
    <source>
        <dbReference type="Google" id="ProtNLM"/>
    </source>
</evidence>
<gene>
    <name evidence="2" type="ORF">K452DRAFT_54027</name>
</gene>
<reference evidence="2" key="1">
    <citation type="journal article" date="2020" name="Stud. Mycol.">
        <title>101 Dothideomycetes genomes: a test case for predicting lifestyles and emergence of pathogens.</title>
        <authorList>
            <person name="Haridas S."/>
            <person name="Albert R."/>
            <person name="Binder M."/>
            <person name="Bloem J."/>
            <person name="Labutti K."/>
            <person name="Salamov A."/>
            <person name="Andreopoulos B."/>
            <person name="Baker S."/>
            <person name="Barry K."/>
            <person name="Bills G."/>
            <person name="Bluhm B."/>
            <person name="Cannon C."/>
            <person name="Castanera R."/>
            <person name="Culley D."/>
            <person name="Daum C."/>
            <person name="Ezra D."/>
            <person name="Gonzalez J."/>
            <person name="Henrissat B."/>
            <person name="Kuo A."/>
            <person name="Liang C."/>
            <person name="Lipzen A."/>
            <person name="Lutzoni F."/>
            <person name="Magnuson J."/>
            <person name="Mondo S."/>
            <person name="Nolan M."/>
            <person name="Ohm R."/>
            <person name="Pangilinan J."/>
            <person name="Park H.-J."/>
            <person name="Ramirez L."/>
            <person name="Alfaro M."/>
            <person name="Sun H."/>
            <person name="Tritt A."/>
            <person name="Yoshinaga Y."/>
            <person name="Zwiers L.-H."/>
            <person name="Turgeon B."/>
            <person name="Goodwin S."/>
            <person name="Spatafora J."/>
            <person name="Crous P."/>
            <person name="Grigoriev I."/>
        </authorList>
    </citation>
    <scope>NUCLEOTIDE SEQUENCE</scope>
    <source>
        <strain evidence="2">CBS 121167</strain>
    </source>
</reference>
<feature type="transmembrane region" description="Helical" evidence="1">
    <location>
        <begin position="58"/>
        <end position="78"/>
    </location>
</feature>
<evidence type="ECO:0000313" key="2">
    <source>
        <dbReference type="EMBL" id="KAF2140308.1"/>
    </source>
</evidence>
<proteinExistence type="predicted"/>
<feature type="transmembrane region" description="Helical" evidence="1">
    <location>
        <begin position="12"/>
        <end position="38"/>
    </location>
</feature>
<sequence length="108" mass="12382">MNKPHLPSIDWWYLLWTSLHVIVHYFLPIAFYVCFLIMGTLMVNAYQRNEPISKSMAHAVIAVLVLVGSFTLCGHVVLQCRNLTTRRKKENLTAEANRMYAEARGDTA</sequence>
<dbReference type="AlphaFoldDB" id="A0A6A6B9R2"/>
<evidence type="ECO:0000256" key="1">
    <source>
        <dbReference type="SAM" id="Phobius"/>
    </source>
</evidence>